<proteinExistence type="predicted"/>
<evidence type="ECO:0000313" key="1">
    <source>
        <dbReference type="EMBL" id="KOG10288.1"/>
    </source>
</evidence>
<evidence type="ECO:0000313" key="2">
    <source>
        <dbReference type="Proteomes" id="UP000037023"/>
    </source>
</evidence>
<sequence length="230" mass="26743">MRPSSVSTPPSRGDLAAISGLIRRENTSQEECLALMQKLTKPVYQHAEIFDEYCSLGQYIDVPFDVLVDYAADVHSLEEWTYSVRDLRHVGGGLYRGQEAIQPDTKIFIRADVQRGPDLATVVYPCAWDQGHDLWMRYYFTFIDALRTLRRPGTVALWTNCKHPYYDRDVTDVPQYITEGRSRTDRYWVGDIWPNFDAIHRIEIRNMKRIAEARFISGTEYSCREPHATR</sequence>
<comment type="caution">
    <text evidence="1">The sequence shown here is derived from an EMBL/GenBank/DDBJ whole genome shotgun (WGS) entry which is preliminary data.</text>
</comment>
<accession>A0A0L8J9C6</accession>
<organism evidence="1 2">
    <name type="scientific">Streptomyces viridochromogenes</name>
    <dbReference type="NCBI Taxonomy" id="1938"/>
    <lineage>
        <taxon>Bacteria</taxon>
        <taxon>Bacillati</taxon>
        <taxon>Actinomycetota</taxon>
        <taxon>Actinomycetes</taxon>
        <taxon>Kitasatosporales</taxon>
        <taxon>Streptomycetaceae</taxon>
        <taxon>Streptomyces</taxon>
    </lineage>
</organism>
<dbReference type="AlphaFoldDB" id="A0A0L8J9C6"/>
<dbReference type="PATRIC" id="fig|1938.6.peg.7706"/>
<dbReference type="EMBL" id="LGUP01000394">
    <property type="protein sequence ID" value="KOG10288.1"/>
    <property type="molecule type" value="Genomic_DNA"/>
</dbReference>
<gene>
    <name evidence="1" type="ORF">ADK34_35690</name>
</gene>
<dbReference type="Proteomes" id="UP000037023">
    <property type="component" value="Unassembled WGS sequence"/>
</dbReference>
<protein>
    <submittedName>
        <fullName evidence="1">Uncharacterized protein</fullName>
    </submittedName>
</protein>
<name>A0A0L8J9C6_STRVR</name>
<reference evidence="1 2" key="1">
    <citation type="submission" date="2015-06" db="EMBL/GenBank/DDBJ databases">
        <authorList>
            <person name="Hoefler B.C."/>
            <person name="Straight P.D."/>
        </authorList>
    </citation>
    <scope>NUCLEOTIDE SEQUENCE [LARGE SCALE GENOMIC DNA]</scope>
    <source>
        <strain evidence="1 2">NRRL 3427</strain>
    </source>
</reference>